<accession>A0AAV5T0M6</accession>
<name>A0AAV5T0M6_9BILA</name>
<comment type="caution">
    <text evidence="3">The sequence shown here is derived from an EMBL/GenBank/DDBJ whole genome shotgun (WGS) entry which is preliminary data.</text>
</comment>
<keyword evidence="4" id="KW-1185">Reference proteome</keyword>
<proteinExistence type="predicted"/>
<evidence type="ECO:0000256" key="2">
    <source>
        <dbReference type="SAM" id="MobiDB-lite"/>
    </source>
</evidence>
<dbReference type="Proteomes" id="UP001432027">
    <property type="component" value="Unassembled WGS sequence"/>
</dbReference>
<sequence>PMPVADAWQGPASNSEGGLSKMLQDQRSATILYRATPDAETHEFPVLLVQQWYEQPAILLSARFSLDKGTTWESIIELRRRNGTGYPFIPKSDEEEEVPPGFGSIAAARKLVDAHRAEVERLEEERDEMEREVEEQERMLEKMREMEKQLEQLKIPDREKYAQVEARMFQVTARLERESRSAEKKPQPDDIVLQAGIESGPEKDENAHTQQEREGSPETGLLEAQSGTEPEPEPEPEPVVRAPSASGTSRISVPRPRLFPMLQPSTLQNDYAATASVFSQMRSLLQKGIPAAATAATAATFDPPPTCSLCYMFASTSPLCDLFSFLEHVLSETHLAKIAATGGKISVTQCFYWLEILQKGYTTRPMV</sequence>
<dbReference type="EMBL" id="BTSX01000002">
    <property type="protein sequence ID" value="GMS85890.1"/>
    <property type="molecule type" value="Genomic_DNA"/>
</dbReference>
<evidence type="ECO:0000256" key="1">
    <source>
        <dbReference type="SAM" id="Coils"/>
    </source>
</evidence>
<feature type="region of interest" description="Disordered" evidence="2">
    <location>
        <begin position="1"/>
        <end position="20"/>
    </location>
</feature>
<feature type="non-terminal residue" evidence="3">
    <location>
        <position position="1"/>
    </location>
</feature>
<gene>
    <name evidence="3" type="ORF">PENTCL1PPCAC_8065</name>
</gene>
<evidence type="ECO:0000313" key="3">
    <source>
        <dbReference type="EMBL" id="GMS85890.1"/>
    </source>
</evidence>
<evidence type="ECO:0000313" key="4">
    <source>
        <dbReference type="Proteomes" id="UP001432027"/>
    </source>
</evidence>
<keyword evidence="1" id="KW-0175">Coiled coil</keyword>
<dbReference type="AlphaFoldDB" id="A0AAV5T0M6"/>
<feature type="coiled-coil region" evidence="1">
    <location>
        <begin position="105"/>
        <end position="153"/>
    </location>
</feature>
<protein>
    <submittedName>
        <fullName evidence="3">Uncharacterized protein</fullName>
    </submittedName>
</protein>
<feature type="region of interest" description="Disordered" evidence="2">
    <location>
        <begin position="200"/>
        <end position="254"/>
    </location>
</feature>
<feature type="compositionally biased region" description="Polar residues" evidence="2">
    <location>
        <begin position="11"/>
        <end position="20"/>
    </location>
</feature>
<reference evidence="3" key="1">
    <citation type="submission" date="2023-10" db="EMBL/GenBank/DDBJ databases">
        <title>Genome assembly of Pristionchus species.</title>
        <authorList>
            <person name="Yoshida K."/>
            <person name="Sommer R.J."/>
        </authorList>
    </citation>
    <scope>NUCLEOTIDE SEQUENCE</scope>
    <source>
        <strain evidence="3">RS0144</strain>
    </source>
</reference>
<feature type="compositionally biased region" description="Basic and acidic residues" evidence="2">
    <location>
        <begin position="200"/>
        <end position="216"/>
    </location>
</feature>
<organism evidence="3 4">
    <name type="scientific">Pristionchus entomophagus</name>
    <dbReference type="NCBI Taxonomy" id="358040"/>
    <lineage>
        <taxon>Eukaryota</taxon>
        <taxon>Metazoa</taxon>
        <taxon>Ecdysozoa</taxon>
        <taxon>Nematoda</taxon>
        <taxon>Chromadorea</taxon>
        <taxon>Rhabditida</taxon>
        <taxon>Rhabditina</taxon>
        <taxon>Diplogasteromorpha</taxon>
        <taxon>Diplogasteroidea</taxon>
        <taxon>Neodiplogasteridae</taxon>
        <taxon>Pristionchus</taxon>
    </lineage>
</organism>